<comment type="subcellular location">
    <subcellularLocation>
        <location evidence="1">Nucleus</location>
    </subcellularLocation>
</comment>
<dbReference type="CDD" id="cd18791">
    <property type="entry name" value="SF2_C_RHA"/>
    <property type="match status" value="1"/>
</dbReference>
<name>A0AAV7YGH0_9EUKA</name>
<evidence type="ECO:0000256" key="12">
    <source>
        <dbReference type="SAM" id="Coils"/>
    </source>
</evidence>
<dbReference type="SMART" id="SM00490">
    <property type="entry name" value="HELICc"/>
    <property type="match status" value="1"/>
</dbReference>
<dbReference type="InterPro" id="IPR001650">
    <property type="entry name" value="Helicase_C-like"/>
</dbReference>
<dbReference type="Pfam" id="PF00270">
    <property type="entry name" value="DEAD"/>
    <property type="match status" value="1"/>
</dbReference>
<evidence type="ECO:0000256" key="7">
    <source>
        <dbReference type="ARBA" id="ARBA00022840"/>
    </source>
</evidence>
<protein>
    <recommendedName>
        <fullName evidence="2">RNA helicase</fullName>
        <ecNumber evidence="2">3.6.4.13</ecNumber>
    </recommendedName>
</protein>
<dbReference type="PROSITE" id="PS51194">
    <property type="entry name" value="HELICASE_CTER"/>
    <property type="match status" value="1"/>
</dbReference>
<evidence type="ECO:0000256" key="9">
    <source>
        <dbReference type="ARBA" id="ARBA00023242"/>
    </source>
</evidence>
<feature type="region of interest" description="Disordered" evidence="13">
    <location>
        <begin position="1293"/>
        <end position="1333"/>
    </location>
</feature>
<dbReference type="InterPro" id="IPR007502">
    <property type="entry name" value="Helicase-assoc_dom"/>
</dbReference>
<evidence type="ECO:0000256" key="11">
    <source>
        <dbReference type="ARBA" id="ARBA00047984"/>
    </source>
</evidence>
<dbReference type="Pfam" id="PF21010">
    <property type="entry name" value="HA2_C"/>
    <property type="match status" value="1"/>
</dbReference>
<evidence type="ECO:0000256" key="4">
    <source>
        <dbReference type="ARBA" id="ARBA00022741"/>
    </source>
</evidence>
<keyword evidence="9" id="KW-0539">Nucleus</keyword>
<dbReference type="FunFam" id="3.40.50.300:FF:000615">
    <property type="entry name" value="pre-mRNA-splicing factor ATP-dependent RNA helicase DEAH7"/>
    <property type="match status" value="1"/>
</dbReference>
<evidence type="ECO:0000256" key="13">
    <source>
        <dbReference type="SAM" id="MobiDB-lite"/>
    </source>
</evidence>
<dbReference type="InterPro" id="IPR048333">
    <property type="entry name" value="HA2_WH"/>
</dbReference>
<dbReference type="Pfam" id="PF07717">
    <property type="entry name" value="OB_NTP_bind"/>
    <property type="match status" value="1"/>
</dbReference>
<dbReference type="Gene3D" id="3.40.50.300">
    <property type="entry name" value="P-loop containing nucleotide triphosphate hydrolases"/>
    <property type="match status" value="2"/>
</dbReference>
<keyword evidence="5" id="KW-0378">Hydrolase</keyword>
<dbReference type="Pfam" id="PF00271">
    <property type="entry name" value="Helicase_C"/>
    <property type="match status" value="1"/>
</dbReference>
<reference evidence="16" key="1">
    <citation type="submission" date="2022-08" db="EMBL/GenBank/DDBJ databases">
        <title>Novel sulphate-reducing endosymbionts in the free-living metamonad Anaeramoeba.</title>
        <authorList>
            <person name="Jerlstrom-Hultqvist J."/>
            <person name="Cepicka I."/>
            <person name="Gallot-Lavallee L."/>
            <person name="Salas-Leiva D."/>
            <person name="Curtis B.A."/>
            <person name="Zahonova K."/>
            <person name="Pipaliya S."/>
            <person name="Dacks J."/>
            <person name="Roger A.J."/>
        </authorList>
    </citation>
    <scope>NUCLEOTIDE SEQUENCE</scope>
    <source>
        <strain evidence="16">Busselton2</strain>
    </source>
</reference>
<feature type="region of interest" description="Disordered" evidence="13">
    <location>
        <begin position="544"/>
        <end position="573"/>
    </location>
</feature>
<dbReference type="SMART" id="SM00487">
    <property type="entry name" value="DEXDc"/>
    <property type="match status" value="1"/>
</dbReference>
<dbReference type="EC" id="3.6.4.13" evidence="2"/>
<keyword evidence="7" id="KW-0067">ATP-binding</keyword>
<sequence length="1333" mass="152948">MSHYSNHEKKRKTKSSASSLRDSHSRHNHHSHSRDYHSSSRSSSRSSSSSRNSSSSSSRSRSGSRSSSNSFRSSTRPKSKSKSNYGSLHFKKPTSQSKQIDYEQERKRSRQNSKNETTDKLIKSKIKDNKKSTGFSFSTEQEKSKQKERSQEVLKKIDIPKSSLWDLTPKNYVPYSTPRGVPLYYQTPQSIPNLNTPMIGNNTILSRHFLTPVFSNQTPLSFSQNQEQLLQLTSQLQEQQKQKTHITNQLKSLQKLTGVKVVTKNGDQNKMDINKLLNNRRITQFGNQTMPSKINERLGASTKTKTYTNTNTRTRTNTNTSTGTGTSTRTMTNINTNTNTRKKLNILQNTLNLKELFPRLDGETHEEYQIRLKEYQEIELDLERNWYTFDESGSVQEAASGEYANEKLEEKLEIQQTRKLSERTRVHEQNIDRWEENRLMNSGVVRLNSEQSNEDNLREESGPKIRLMVHDLKPPFLDGRVIFTKQLEPVSVVKDRNSDMVKFAKKGSETTKKFRQERDRRKFRQRIWEVAGSKMGNIVGMKKKVKKMGQGNSGTTGTGNSDKENGKEQGIVNDESVNLFKKDKLHEELEDADNSVTSEGNVDYKKSSQYSSHLKNSKNVKVSEFARTKTIKEQREFLPIYQSKDDLMNVIRENQCVIIVGETGSGKTTQITQYLHEEGYSNNGMIGCTQPRRVAAVSVAKRVSEEMGCELGKEVGYSIRFEDCTTKRVTKIKYMTDGVLLRESLYSPNLDHYSCIVMDEAHERSLNTDVLFGLLFKIITRRRDLRLIVTSATMDANKFSKFFGKAPIFKIAGRTFGVKAHYSKKPCEDYVDATIKQVITIHLSHGTGDILVFMTGQEDIEITCHLISERLSELDSEVPPLAILPIYSQMPSDLQTRIFEKAPNNARKCIVATNIAETSLTVDGILYVVDSGYCKLKVYNPKIGMDSLVVCPISKASSDQRKGRAGRTGPGHCYRLYTYKAFVQETLANTIPEIQRTNLANVVLLLKSLGTENLLEFNFMDPPPQDNILNSMYQLWVLGALDNSGELTKLGKKMVEFPLDPALSKMLIISEPLHCSAEVLIIVSMLSVPTIFYRPKDREEEANSKREKFLVPESDHLTFLNVYLQWKANGYKATWCSEHYIQIKAMRRVREVRSQLLDIMKKMKISYLSCNTNWELVRKAICSSYFNQAAKVKSLVEYTNLRTGLNVFIHPNSALFNSGYIPEYIVYHELVMTTKSFMKIVTAVDPEWLAEYGFMFYTVRSKNFERKELSEKKKKVEQEKQLMEKELNEKREKQNLIKLKKKEKERRKKMKSKKNKISQLGSSMKRRPRRFGL</sequence>
<keyword evidence="12" id="KW-0175">Coiled coil</keyword>
<dbReference type="GO" id="GO:0005634">
    <property type="term" value="C:nucleus"/>
    <property type="evidence" value="ECO:0007669"/>
    <property type="project" value="UniProtKB-SubCell"/>
</dbReference>
<dbReference type="GO" id="GO:0016787">
    <property type="term" value="F:hydrolase activity"/>
    <property type="evidence" value="ECO:0007669"/>
    <property type="project" value="UniProtKB-KW"/>
</dbReference>
<feature type="compositionally biased region" description="Basic residues" evidence="13">
    <location>
        <begin position="1324"/>
        <end position="1333"/>
    </location>
</feature>
<dbReference type="GO" id="GO:0000398">
    <property type="term" value="P:mRNA splicing, via spliceosome"/>
    <property type="evidence" value="ECO:0007669"/>
    <property type="project" value="UniProtKB-ARBA"/>
</dbReference>
<dbReference type="Proteomes" id="UP001146793">
    <property type="component" value="Unassembled WGS sequence"/>
</dbReference>
<feature type="region of interest" description="Disordered" evidence="13">
    <location>
        <begin position="1"/>
        <end position="152"/>
    </location>
</feature>
<dbReference type="SUPFAM" id="SSF52540">
    <property type="entry name" value="P-loop containing nucleoside triphosphate hydrolases"/>
    <property type="match status" value="1"/>
</dbReference>
<evidence type="ECO:0000256" key="10">
    <source>
        <dbReference type="ARBA" id="ARBA00038040"/>
    </source>
</evidence>
<feature type="compositionally biased region" description="Basic and acidic residues" evidence="13">
    <location>
        <begin position="116"/>
        <end position="131"/>
    </location>
</feature>
<keyword evidence="4" id="KW-0547">Nucleotide-binding</keyword>
<accession>A0AAV7YGH0</accession>
<dbReference type="PANTHER" id="PTHR18934:SF91">
    <property type="entry name" value="PRE-MRNA-SPLICING FACTOR ATP-DEPENDENT RNA HELICASE PRP16"/>
    <property type="match status" value="1"/>
</dbReference>
<feature type="compositionally biased region" description="Basic and acidic residues" evidence="13">
    <location>
        <begin position="140"/>
        <end position="152"/>
    </location>
</feature>
<dbReference type="GO" id="GO:0003723">
    <property type="term" value="F:RNA binding"/>
    <property type="evidence" value="ECO:0007669"/>
    <property type="project" value="TreeGrafter"/>
</dbReference>
<evidence type="ECO:0000256" key="8">
    <source>
        <dbReference type="ARBA" id="ARBA00023187"/>
    </source>
</evidence>
<evidence type="ECO:0000256" key="5">
    <source>
        <dbReference type="ARBA" id="ARBA00022801"/>
    </source>
</evidence>
<proteinExistence type="inferred from homology"/>
<dbReference type="PANTHER" id="PTHR18934">
    <property type="entry name" value="ATP-DEPENDENT RNA HELICASE"/>
    <property type="match status" value="1"/>
</dbReference>
<keyword evidence="6 16" id="KW-0347">Helicase</keyword>
<dbReference type="FunFam" id="1.20.120.1080:FF:000018">
    <property type="entry name" value="Pre-mRNA-splicing factor ATP-dependent RNA helicase prp16"/>
    <property type="match status" value="1"/>
</dbReference>
<evidence type="ECO:0000256" key="1">
    <source>
        <dbReference type="ARBA" id="ARBA00004123"/>
    </source>
</evidence>
<dbReference type="GO" id="GO:0034458">
    <property type="term" value="F:3'-5' RNA helicase activity"/>
    <property type="evidence" value="ECO:0007669"/>
    <property type="project" value="TreeGrafter"/>
</dbReference>
<evidence type="ECO:0000256" key="6">
    <source>
        <dbReference type="ARBA" id="ARBA00022806"/>
    </source>
</evidence>
<dbReference type="FunFam" id="3.40.50.300:FF:000007">
    <property type="entry name" value="Pre-mRNA-splicing factor ATP-dependent RNA helicase"/>
    <property type="match status" value="1"/>
</dbReference>
<comment type="similarity">
    <text evidence="10">Belongs to the DEAD box helicase family. DEAH subfamily. PRP16 sub-subfamily.</text>
</comment>
<dbReference type="SMART" id="SM00847">
    <property type="entry name" value="HA2"/>
    <property type="match status" value="1"/>
</dbReference>
<keyword evidence="3" id="KW-0507">mRNA processing</keyword>
<dbReference type="InterPro" id="IPR002464">
    <property type="entry name" value="DNA/RNA_helicase_DEAH_CS"/>
</dbReference>
<feature type="coiled-coil region" evidence="12">
    <location>
        <begin position="365"/>
        <end position="425"/>
    </location>
</feature>
<evidence type="ECO:0000313" key="17">
    <source>
        <dbReference type="Proteomes" id="UP001146793"/>
    </source>
</evidence>
<dbReference type="GO" id="GO:0005524">
    <property type="term" value="F:ATP binding"/>
    <property type="evidence" value="ECO:0007669"/>
    <property type="project" value="UniProtKB-KW"/>
</dbReference>
<comment type="caution">
    <text evidence="16">The sequence shown here is derived from an EMBL/GenBank/DDBJ whole genome shotgun (WGS) entry which is preliminary data.</text>
</comment>
<feature type="region of interest" description="Disordered" evidence="13">
    <location>
        <begin position="308"/>
        <end position="334"/>
    </location>
</feature>
<dbReference type="EMBL" id="JANTQA010000057">
    <property type="protein sequence ID" value="KAJ3428937.1"/>
    <property type="molecule type" value="Genomic_DNA"/>
</dbReference>
<gene>
    <name evidence="16" type="ORF">M0812_24276</name>
</gene>
<feature type="compositionally biased region" description="Basic residues" evidence="13">
    <location>
        <begin position="1298"/>
        <end position="1316"/>
    </location>
</feature>
<feature type="domain" description="Helicase C-terminal" evidence="15">
    <location>
        <begin position="834"/>
        <end position="1010"/>
    </location>
</feature>
<dbReference type="PROSITE" id="PS00690">
    <property type="entry name" value="DEAH_ATP_HELICASE"/>
    <property type="match status" value="1"/>
</dbReference>
<evidence type="ECO:0000256" key="2">
    <source>
        <dbReference type="ARBA" id="ARBA00012552"/>
    </source>
</evidence>
<dbReference type="InterPro" id="IPR011709">
    <property type="entry name" value="DEAD-box_helicase_OB_fold"/>
</dbReference>
<dbReference type="InterPro" id="IPR011545">
    <property type="entry name" value="DEAD/DEAH_box_helicase_dom"/>
</dbReference>
<dbReference type="Pfam" id="PF04408">
    <property type="entry name" value="WHD_HA2"/>
    <property type="match status" value="1"/>
</dbReference>
<feature type="compositionally biased region" description="Low complexity" evidence="13">
    <location>
        <begin position="39"/>
        <end position="74"/>
    </location>
</feature>
<evidence type="ECO:0000256" key="3">
    <source>
        <dbReference type="ARBA" id="ARBA00022664"/>
    </source>
</evidence>
<feature type="coiled-coil region" evidence="12">
    <location>
        <begin position="222"/>
        <end position="256"/>
    </location>
</feature>
<comment type="catalytic activity">
    <reaction evidence="11">
        <text>ATP + H2O = ADP + phosphate + H(+)</text>
        <dbReference type="Rhea" id="RHEA:13065"/>
        <dbReference type="ChEBI" id="CHEBI:15377"/>
        <dbReference type="ChEBI" id="CHEBI:15378"/>
        <dbReference type="ChEBI" id="CHEBI:30616"/>
        <dbReference type="ChEBI" id="CHEBI:43474"/>
        <dbReference type="ChEBI" id="CHEBI:456216"/>
        <dbReference type="EC" id="3.6.4.13"/>
    </reaction>
</comment>
<evidence type="ECO:0000259" key="14">
    <source>
        <dbReference type="PROSITE" id="PS51192"/>
    </source>
</evidence>
<keyword evidence="8" id="KW-0508">mRNA splicing</keyword>
<dbReference type="PROSITE" id="PS51192">
    <property type="entry name" value="HELICASE_ATP_BIND_1"/>
    <property type="match status" value="1"/>
</dbReference>
<evidence type="ECO:0000313" key="16">
    <source>
        <dbReference type="EMBL" id="KAJ3428937.1"/>
    </source>
</evidence>
<organism evidence="16 17">
    <name type="scientific">Anaeramoeba flamelloides</name>
    <dbReference type="NCBI Taxonomy" id="1746091"/>
    <lineage>
        <taxon>Eukaryota</taxon>
        <taxon>Metamonada</taxon>
        <taxon>Anaeramoebidae</taxon>
        <taxon>Anaeramoeba</taxon>
    </lineage>
</organism>
<evidence type="ECO:0000259" key="15">
    <source>
        <dbReference type="PROSITE" id="PS51194"/>
    </source>
</evidence>
<dbReference type="Gene3D" id="1.20.120.1080">
    <property type="match status" value="1"/>
</dbReference>
<dbReference type="InterPro" id="IPR027417">
    <property type="entry name" value="P-loop_NTPase"/>
</dbReference>
<feature type="domain" description="Helicase ATP-binding" evidence="14">
    <location>
        <begin position="648"/>
        <end position="812"/>
    </location>
</feature>
<dbReference type="InterPro" id="IPR014001">
    <property type="entry name" value="Helicase_ATP-bd"/>
</dbReference>